<evidence type="ECO:0000256" key="2">
    <source>
        <dbReference type="SAM" id="SignalP"/>
    </source>
</evidence>
<feature type="region of interest" description="Disordered" evidence="1">
    <location>
        <begin position="120"/>
        <end position="299"/>
    </location>
</feature>
<feature type="compositionally biased region" description="Basic and acidic residues" evidence="1">
    <location>
        <begin position="183"/>
        <end position="203"/>
    </location>
</feature>
<gene>
    <name evidence="4" type="primary">LOC106813075</name>
</gene>
<protein>
    <submittedName>
        <fullName evidence="4">Uncharacterized protein DDB_G0283357-like isoform X1</fullName>
    </submittedName>
</protein>
<evidence type="ECO:0000313" key="3">
    <source>
        <dbReference type="Proteomes" id="UP000695022"/>
    </source>
</evidence>
<accession>A0ABM1EK89</accession>
<organism evidence="3 4">
    <name type="scientific">Priapulus caudatus</name>
    <name type="common">Priapulid worm</name>
    <dbReference type="NCBI Taxonomy" id="37621"/>
    <lineage>
        <taxon>Eukaryota</taxon>
        <taxon>Metazoa</taxon>
        <taxon>Ecdysozoa</taxon>
        <taxon>Scalidophora</taxon>
        <taxon>Priapulida</taxon>
        <taxon>Priapulimorpha</taxon>
        <taxon>Priapulimorphida</taxon>
        <taxon>Priapulidae</taxon>
        <taxon>Priapulus</taxon>
    </lineage>
</organism>
<dbReference type="GeneID" id="106813075"/>
<keyword evidence="2" id="KW-0732">Signal</keyword>
<keyword evidence="3" id="KW-1185">Reference proteome</keyword>
<proteinExistence type="predicted"/>
<feature type="chain" id="PRO_5046215438" evidence="2">
    <location>
        <begin position="28"/>
        <end position="299"/>
    </location>
</feature>
<dbReference type="Proteomes" id="UP000695022">
    <property type="component" value="Unplaced"/>
</dbReference>
<feature type="compositionally biased region" description="Basic and acidic residues" evidence="1">
    <location>
        <begin position="136"/>
        <end position="148"/>
    </location>
</feature>
<evidence type="ECO:0000313" key="4">
    <source>
        <dbReference type="RefSeq" id="XP_014672610.1"/>
    </source>
</evidence>
<evidence type="ECO:0000256" key="1">
    <source>
        <dbReference type="SAM" id="MobiDB-lite"/>
    </source>
</evidence>
<name>A0ABM1EK89_PRICU</name>
<sequence>MEMRKVTETLLTTLLCLSLHCSRNVAGQQRFHARQHTAEFLPRYQHFKGDDLSNHGAAAGLGTSGFVLPVPIHGEGLLGYGPQSSQSIRFGQRFPMNFNQISAHGSVGNGVYSGPGSYTIPWPSDNNRRSAYRGRSPRDPPQHLDGTSDVRYSAPLAARIHDTTGRTHVSGRGYGTQYNLKNDNNHSYRDEYHSTNNEDRRDGNGYNTGNEEDRRYGNGYSSRNEEDRRYGNGYNTGNEEDRRYGNGYSSRNEEDRRYGNGYSSRNEEDRRYRNGYNTGNEEDRRYGNGYNTGNEEDRR</sequence>
<feature type="signal peptide" evidence="2">
    <location>
        <begin position="1"/>
        <end position="27"/>
    </location>
</feature>
<dbReference type="RefSeq" id="XP_014672610.1">
    <property type="nucleotide sequence ID" value="XM_014817124.1"/>
</dbReference>
<reference evidence="4" key="1">
    <citation type="submission" date="2025-08" db="UniProtKB">
        <authorList>
            <consortium name="RefSeq"/>
        </authorList>
    </citation>
    <scope>IDENTIFICATION</scope>
</reference>